<feature type="region of interest" description="Disordered" evidence="2">
    <location>
        <begin position="455"/>
        <end position="491"/>
    </location>
</feature>
<reference evidence="3 4" key="1">
    <citation type="submission" date="2024-03" db="EMBL/GenBank/DDBJ databases">
        <title>Two novel species of the genus Flavobacterium exhibiting potentially degradation of complex polysaccharides.</title>
        <authorList>
            <person name="Lian X."/>
        </authorList>
    </citation>
    <scope>NUCLEOTIDE SEQUENCE [LARGE SCALE GENOMIC DNA]</scope>
    <source>
        <strain evidence="3 4">N6</strain>
    </source>
</reference>
<feature type="region of interest" description="Disordered" evidence="2">
    <location>
        <begin position="505"/>
        <end position="615"/>
    </location>
</feature>
<dbReference type="Pfam" id="PF11751">
    <property type="entry name" value="PorP_SprF"/>
    <property type="match status" value="1"/>
</dbReference>
<dbReference type="EMBL" id="JBCGDP010000015">
    <property type="protein sequence ID" value="MEM0577676.1"/>
    <property type="molecule type" value="Genomic_DNA"/>
</dbReference>
<protein>
    <submittedName>
        <fullName evidence="3">Type IX secretion system membrane protein PorP/SprF</fullName>
    </submittedName>
</protein>
<feature type="coiled-coil region" evidence="1">
    <location>
        <begin position="344"/>
        <end position="371"/>
    </location>
</feature>
<accession>A0ABU9NQP3</accession>
<sequence>MKKILLFIAFFYGMHHELYAQAVPAEDGVVSFSLPIRSSLKYNRFVMNPTFSFVREQNTVATIFSKRQWVQFDNAPTTYFASYSGRFLENQGVGLGVFKQNYGVLATFGAVANFTHNVILEQDSNLTFGLNLGAYKSGLDAGKAITNGVADPSLNNIPSNFLLTVSPGVNYGTTFFDFGLALNNIVSYNFSTSNMLQDDPEKAVQAHIMYTGYLDTYGFFDKSKFSTLVRSEFKKDKTVLSGLAMFSIPMGIWAQAGYNTLYGVSGGIGMNITSSISIEYNFEKAMGGFDNFGASHDIVLAYKFKNKTYYYGDDEEEGALIKPSEAPSKSTTTQPKQSTLLSPVDKANLEAARKEAQAAREQMRLAKLKEIADAKAKAEADAKAKLTADAKAKADAEAQQKTALETERLNKERLAAEAKAKADAEAKVKAAVPTAAEKAAAEKARLAKLAADAKVKADAEAQEKAAEVERQRQAKLAAEAKAKADAEAQQKAALEKVRLAKLAADAKAKADAEAAQKTTDQAKAKADAEAERVRQEKLAADAKAKADAEASQKASQKAAAEAKAKADAEAERVRQEKLAADAKAKADAEASQKAAAEAKAKADAEAERLRQEKLA</sequence>
<evidence type="ECO:0000256" key="2">
    <source>
        <dbReference type="SAM" id="MobiDB-lite"/>
    </source>
</evidence>
<dbReference type="Proteomes" id="UP001468798">
    <property type="component" value="Unassembled WGS sequence"/>
</dbReference>
<dbReference type="RefSeq" id="WP_342692560.1">
    <property type="nucleotide sequence ID" value="NZ_JBCGDP010000015.1"/>
</dbReference>
<keyword evidence="4" id="KW-1185">Reference proteome</keyword>
<feature type="compositionally biased region" description="Basic and acidic residues" evidence="2">
    <location>
        <begin position="560"/>
        <end position="615"/>
    </location>
</feature>
<feature type="compositionally biased region" description="Basic and acidic residues" evidence="2">
    <location>
        <begin position="505"/>
        <end position="550"/>
    </location>
</feature>
<evidence type="ECO:0000313" key="4">
    <source>
        <dbReference type="Proteomes" id="UP001468798"/>
    </source>
</evidence>
<dbReference type="InterPro" id="IPR019861">
    <property type="entry name" value="PorP/SprF_Bacteroidetes"/>
</dbReference>
<keyword evidence="1" id="KW-0175">Coiled coil</keyword>
<organism evidence="3 4">
    <name type="scientific">Flavobacterium polysaccharolyticum</name>
    <dbReference type="NCBI Taxonomy" id="3133148"/>
    <lineage>
        <taxon>Bacteria</taxon>
        <taxon>Pseudomonadati</taxon>
        <taxon>Bacteroidota</taxon>
        <taxon>Flavobacteriia</taxon>
        <taxon>Flavobacteriales</taxon>
        <taxon>Flavobacteriaceae</taxon>
        <taxon>Flavobacterium</taxon>
    </lineage>
</organism>
<proteinExistence type="predicted"/>
<feature type="non-terminal residue" evidence="3">
    <location>
        <position position="615"/>
    </location>
</feature>
<name>A0ABU9NQP3_9FLAO</name>
<gene>
    <name evidence="3" type="ORF">WFZ86_14310</name>
</gene>
<evidence type="ECO:0000313" key="3">
    <source>
        <dbReference type="EMBL" id="MEM0577676.1"/>
    </source>
</evidence>
<comment type="caution">
    <text evidence="3">The sequence shown here is derived from an EMBL/GenBank/DDBJ whole genome shotgun (WGS) entry which is preliminary data.</text>
</comment>
<dbReference type="NCBIfam" id="TIGR03519">
    <property type="entry name" value="T9SS_PorP_fam"/>
    <property type="match status" value="1"/>
</dbReference>
<evidence type="ECO:0000256" key="1">
    <source>
        <dbReference type="SAM" id="Coils"/>
    </source>
</evidence>